<dbReference type="EMBL" id="BAABGM010000020">
    <property type="protein sequence ID" value="GAA4410886.1"/>
    <property type="molecule type" value="Genomic_DNA"/>
</dbReference>
<dbReference type="Proteomes" id="UP001500945">
    <property type="component" value="Unassembled WGS sequence"/>
</dbReference>
<reference evidence="2" key="1">
    <citation type="journal article" date="2019" name="Int. J. Syst. Evol. Microbiol.">
        <title>The Global Catalogue of Microorganisms (GCM) 10K type strain sequencing project: providing services to taxonomists for standard genome sequencing and annotation.</title>
        <authorList>
            <consortium name="The Broad Institute Genomics Platform"/>
            <consortium name="The Broad Institute Genome Sequencing Center for Infectious Disease"/>
            <person name="Wu L."/>
            <person name="Ma J."/>
        </authorList>
    </citation>
    <scope>NUCLEOTIDE SEQUENCE [LARGE SCALE GENOMIC DNA]</scope>
    <source>
        <strain evidence="2">JCM 17809</strain>
    </source>
</reference>
<accession>A0ABP8KNA5</accession>
<organism evidence="1 2">
    <name type="scientific">Fodinibacter luteus</name>
    <dbReference type="NCBI Taxonomy" id="552064"/>
    <lineage>
        <taxon>Bacteria</taxon>
        <taxon>Bacillati</taxon>
        <taxon>Actinomycetota</taxon>
        <taxon>Actinomycetes</taxon>
        <taxon>Micrococcales</taxon>
        <taxon>Intrasporangiaceae</taxon>
        <taxon>Fodinibacter (ex Wang et al. 2009)</taxon>
    </lineage>
</organism>
<protein>
    <submittedName>
        <fullName evidence="1">Uncharacterized protein</fullName>
    </submittedName>
</protein>
<evidence type="ECO:0000313" key="1">
    <source>
        <dbReference type="EMBL" id="GAA4410886.1"/>
    </source>
</evidence>
<evidence type="ECO:0000313" key="2">
    <source>
        <dbReference type="Proteomes" id="UP001500945"/>
    </source>
</evidence>
<comment type="caution">
    <text evidence="1">The sequence shown here is derived from an EMBL/GenBank/DDBJ whole genome shotgun (WGS) entry which is preliminary data.</text>
</comment>
<sequence length="65" mass="6853">MAAIVARTERSCTCFGSTPSVMRWGSRRGRLGTVGTVGSAPSVMRWGAGGGMLGTVALPSRHWWS</sequence>
<keyword evidence="2" id="KW-1185">Reference proteome</keyword>
<proteinExistence type="predicted"/>
<name>A0ABP8KNA5_9MICO</name>
<gene>
    <name evidence="1" type="ORF">GCM10023168_31110</name>
</gene>